<dbReference type="InterPro" id="IPR001304">
    <property type="entry name" value="C-type_lectin-like"/>
</dbReference>
<feature type="domain" description="C-type lectin" evidence="1">
    <location>
        <begin position="50"/>
        <end position="130"/>
    </location>
</feature>
<dbReference type="PROSITE" id="PS50041">
    <property type="entry name" value="C_TYPE_LECTIN_2"/>
    <property type="match status" value="1"/>
</dbReference>
<protein>
    <recommendedName>
        <fullName evidence="1">C-type lectin domain-containing protein</fullName>
    </recommendedName>
</protein>
<dbReference type="Gene3D" id="3.10.100.10">
    <property type="entry name" value="Mannose-Binding Protein A, subunit A"/>
    <property type="match status" value="1"/>
</dbReference>
<dbReference type="PANTHER" id="PTHR45784:SF3">
    <property type="entry name" value="C-TYPE LECTIN DOMAIN FAMILY 4 MEMBER K-LIKE-RELATED"/>
    <property type="match status" value="1"/>
</dbReference>
<dbReference type="Proteomes" id="UP000242638">
    <property type="component" value="Unassembled WGS sequence"/>
</dbReference>
<accession>A0A3P9PUU1</accession>
<dbReference type="Pfam" id="PF00059">
    <property type="entry name" value="Lectin_C"/>
    <property type="match status" value="1"/>
</dbReference>
<dbReference type="PANTHER" id="PTHR45784">
    <property type="entry name" value="C-TYPE LECTIN DOMAIN FAMILY 20 MEMBER A-RELATED"/>
    <property type="match status" value="1"/>
</dbReference>
<proteinExistence type="predicted"/>
<keyword evidence="3" id="KW-1185">Reference proteome</keyword>
<name>A0A3P9PUU1_POERE</name>
<evidence type="ECO:0000259" key="1">
    <source>
        <dbReference type="PROSITE" id="PS50041"/>
    </source>
</evidence>
<dbReference type="AlphaFoldDB" id="A0A3P9PUU1"/>
<organism evidence="2 3">
    <name type="scientific">Poecilia reticulata</name>
    <name type="common">Guppy</name>
    <name type="synonym">Acanthophacelus reticulatus</name>
    <dbReference type="NCBI Taxonomy" id="8081"/>
    <lineage>
        <taxon>Eukaryota</taxon>
        <taxon>Metazoa</taxon>
        <taxon>Chordata</taxon>
        <taxon>Craniata</taxon>
        <taxon>Vertebrata</taxon>
        <taxon>Euteleostomi</taxon>
        <taxon>Actinopterygii</taxon>
        <taxon>Neopterygii</taxon>
        <taxon>Teleostei</taxon>
        <taxon>Neoteleostei</taxon>
        <taxon>Acanthomorphata</taxon>
        <taxon>Ovalentaria</taxon>
        <taxon>Atherinomorphae</taxon>
        <taxon>Cyprinodontiformes</taxon>
        <taxon>Poeciliidae</taxon>
        <taxon>Poeciliinae</taxon>
        <taxon>Poecilia</taxon>
    </lineage>
</organism>
<dbReference type="GeneTree" id="ENSGT00940000175119"/>
<dbReference type="Ensembl" id="ENSPRET00000025642.1">
    <property type="protein sequence ID" value="ENSPREP00000025388.1"/>
    <property type="gene ID" value="ENSPREG00000017150.1"/>
</dbReference>
<reference evidence="2" key="2">
    <citation type="submission" date="2025-08" db="UniProtKB">
        <authorList>
            <consortium name="Ensembl"/>
        </authorList>
    </citation>
    <scope>IDENTIFICATION</scope>
    <source>
        <strain evidence="2">Guanapo</strain>
    </source>
</reference>
<evidence type="ECO:0000313" key="3">
    <source>
        <dbReference type="Proteomes" id="UP000242638"/>
    </source>
</evidence>
<dbReference type="SUPFAM" id="SSF56436">
    <property type="entry name" value="C-type lectin-like"/>
    <property type="match status" value="1"/>
</dbReference>
<dbReference type="SMART" id="SM00034">
    <property type="entry name" value="CLECT"/>
    <property type="match status" value="1"/>
</dbReference>
<sequence>FKATECNFYKKKFFKKVTFVEAVTASRQLFYYYPYPAGVYVLSTNLFREYHYVSSPKTWAEAQRYCRETYANLATVDSPEESDSLLQKVQEPEKFAWMSLFDNTANWKWVIGDEDFNPEDFSNWKNGEPNTLEIRRHFSQGAEEEDVSVNASCVCVRFL</sequence>
<evidence type="ECO:0000313" key="2">
    <source>
        <dbReference type="Ensembl" id="ENSPREP00000025388.1"/>
    </source>
</evidence>
<reference evidence="2" key="3">
    <citation type="submission" date="2025-09" db="UniProtKB">
        <authorList>
            <consortium name="Ensembl"/>
        </authorList>
    </citation>
    <scope>IDENTIFICATION</scope>
    <source>
        <strain evidence="2">Guanapo</strain>
    </source>
</reference>
<dbReference type="InterPro" id="IPR016187">
    <property type="entry name" value="CTDL_fold"/>
</dbReference>
<dbReference type="InterPro" id="IPR016186">
    <property type="entry name" value="C-type_lectin-like/link_sf"/>
</dbReference>
<reference evidence="3" key="1">
    <citation type="submission" date="2013-11" db="EMBL/GenBank/DDBJ databases">
        <title>The genomic landscape of the Guanapo guppy.</title>
        <authorList>
            <person name="Kuenstner A."/>
            <person name="Dreyer C."/>
        </authorList>
    </citation>
    <scope>NUCLEOTIDE SEQUENCE</scope>
    <source>
        <strain evidence="3">Guanapo</strain>
    </source>
</reference>